<comment type="function">
    <text evidence="8">Component of the sequence-specific heterotrimeric transcription factor (NF-Y) which specifically recognizes a 5'-CCAAT-3' box motif found in the promoters of its target genes.</text>
</comment>
<dbReference type="PROSITE" id="PS00686">
    <property type="entry name" value="NFYA_HAP2_1"/>
    <property type="match status" value="1"/>
</dbReference>
<proteinExistence type="inferred from homology"/>
<dbReference type="PRINTS" id="PR00616">
    <property type="entry name" value="CCAATSUBUNTB"/>
</dbReference>
<keyword evidence="6 8" id="KW-0539">Nucleus</keyword>
<protein>
    <recommendedName>
        <fullName evidence="8">Nuclear transcription factor Y subunit</fullName>
    </recommendedName>
</protein>
<comment type="subcellular location">
    <subcellularLocation>
        <location evidence="1 8">Nucleus</location>
    </subcellularLocation>
</comment>
<dbReference type="GeneID" id="110797855"/>
<evidence type="ECO:0000256" key="1">
    <source>
        <dbReference type="ARBA" id="ARBA00004123"/>
    </source>
</evidence>
<reference evidence="11" key="2">
    <citation type="submission" date="2025-08" db="UniProtKB">
        <authorList>
            <consortium name="RefSeq"/>
        </authorList>
    </citation>
    <scope>IDENTIFICATION</scope>
    <source>
        <tissue evidence="11">Leaf</tissue>
    </source>
</reference>
<evidence type="ECO:0000256" key="8">
    <source>
        <dbReference type="RuleBase" id="RU367155"/>
    </source>
</evidence>
<keyword evidence="3 8" id="KW-0238">DNA-binding</keyword>
<comment type="subunit">
    <text evidence="7">Heterotrimeric transcription factor composed of three components, NF-YA, NF-YB and NF-YC. NF-YB and NF-YC must interact and dimerize for NF-YA association and DNA binding.</text>
</comment>
<dbReference type="InterPro" id="IPR018362">
    <property type="entry name" value="CCAAT-binding_factor_CS"/>
</dbReference>
<organism evidence="10 11">
    <name type="scientific">Spinacia oleracea</name>
    <name type="common">Spinach</name>
    <dbReference type="NCBI Taxonomy" id="3562"/>
    <lineage>
        <taxon>Eukaryota</taxon>
        <taxon>Viridiplantae</taxon>
        <taxon>Streptophyta</taxon>
        <taxon>Embryophyta</taxon>
        <taxon>Tracheophyta</taxon>
        <taxon>Spermatophyta</taxon>
        <taxon>Magnoliopsida</taxon>
        <taxon>eudicotyledons</taxon>
        <taxon>Gunneridae</taxon>
        <taxon>Pentapetalae</taxon>
        <taxon>Caryophyllales</taxon>
        <taxon>Chenopodiaceae</taxon>
        <taxon>Chenopodioideae</taxon>
        <taxon>Anserineae</taxon>
        <taxon>Spinacia</taxon>
    </lineage>
</organism>
<evidence type="ECO:0000256" key="2">
    <source>
        <dbReference type="ARBA" id="ARBA00023015"/>
    </source>
</evidence>
<dbReference type="InterPro" id="IPR001289">
    <property type="entry name" value="NFYA"/>
</dbReference>
<evidence type="ECO:0000256" key="9">
    <source>
        <dbReference type="SAM" id="MobiDB-lite"/>
    </source>
</evidence>
<evidence type="ECO:0000256" key="7">
    <source>
        <dbReference type="ARBA" id="ARBA00025911"/>
    </source>
</evidence>
<evidence type="ECO:0000256" key="4">
    <source>
        <dbReference type="ARBA" id="ARBA00023159"/>
    </source>
</evidence>
<dbReference type="Pfam" id="PF02045">
    <property type="entry name" value="CBFB_NFYA"/>
    <property type="match status" value="1"/>
</dbReference>
<keyword evidence="4" id="KW-0010">Activator</keyword>
<dbReference type="Proteomes" id="UP000813463">
    <property type="component" value="Chromosome 3"/>
</dbReference>
<evidence type="ECO:0000256" key="5">
    <source>
        <dbReference type="ARBA" id="ARBA00023163"/>
    </source>
</evidence>
<name>A0ABM3RKI1_SPIOL</name>
<reference evidence="10" key="1">
    <citation type="journal article" date="2021" name="Nat. Commun.">
        <title>Genomic analyses provide insights into spinach domestication and the genetic basis of agronomic traits.</title>
        <authorList>
            <person name="Cai X."/>
            <person name="Sun X."/>
            <person name="Xu C."/>
            <person name="Sun H."/>
            <person name="Wang X."/>
            <person name="Ge C."/>
            <person name="Zhang Z."/>
            <person name="Wang Q."/>
            <person name="Fei Z."/>
            <person name="Jiao C."/>
            <person name="Wang Q."/>
        </authorList>
    </citation>
    <scope>NUCLEOTIDE SEQUENCE [LARGE SCALE GENOMIC DNA]</scope>
    <source>
        <strain evidence="10">cv. Varoflay</strain>
    </source>
</reference>
<dbReference type="PANTHER" id="PTHR12632">
    <property type="entry name" value="TRANSCRIPTION FACTOR NF-Y ALPHA-RELATED"/>
    <property type="match status" value="1"/>
</dbReference>
<evidence type="ECO:0000256" key="6">
    <source>
        <dbReference type="ARBA" id="ARBA00023242"/>
    </source>
</evidence>
<feature type="region of interest" description="Disordered" evidence="9">
    <location>
        <begin position="140"/>
        <end position="165"/>
    </location>
</feature>
<evidence type="ECO:0000313" key="10">
    <source>
        <dbReference type="Proteomes" id="UP000813463"/>
    </source>
</evidence>
<keyword evidence="5 8" id="KW-0804">Transcription</keyword>
<keyword evidence="10" id="KW-1185">Reference proteome</keyword>
<comment type="similarity">
    <text evidence="8">Belongs to the NFYA/HAP2 subunit family.</text>
</comment>
<sequence>MNQKGDQYFGSKSSSSSKSQSQIIYWADNFRQDPHSSNNLSLDCNYHENSINLNDEQQFPMSPLGILFKYYSYYEGMHSSNGVALPAESSKYEPIYVNAKQYHGILRRRQSRAKAEMENRAVKSRKPYLHESRHLHAIRRQRGSGGRFLNTKHHHSSNSTTQSSY</sequence>
<dbReference type="RefSeq" id="XP_056696120.1">
    <property type="nucleotide sequence ID" value="XM_056840142.1"/>
</dbReference>
<evidence type="ECO:0000256" key="3">
    <source>
        <dbReference type="ARBA" id="ARBA00023125"/>
    </source>
</evidence>
<gene>
    <name evidence="11" type="primary">LOC110797855</name>
</gene>
<keyword evidence="2 8" id="KW-0805">Transcription regulation</keyword>
<dbReference type="Gene3D" id="6.10.250.2430">
    <property type="match status" value="1"/>
</dbReference>
<accession>A0ABM3RKI1</accession>
<dbReference type="SMART" id="SM00521">
    <property type="entry name" value="CBF"/>
    <property type="match status" value="1"/>
</dbReference>
<dbReference type="PROSITE" id="PS51152">
    <property type="entry name" value="NFYA_HAP2_2"/>
    <property type="match status" value="1"/>
</dbReference>
<evidence type="ECO:0000313" key="11">
    <source>
        <dbReference type="RefSeq" id="XP_056696120.1"/>
    </source>
</evidence>